<feature type="domain" description="T-SNARE coiled-coil homology" evidence="9">
    <location>
        <begin position="473"/>
        <end position="535"/>
    </location>
</feature>
<dbReference type="PROSITE" id="PS50885">
    <property type="entry name" value="HAMP"/>
    <property type="match status" value="1"/>
</dbReference>
<reference evidence="11 12" key="1">
    <citation type="submission" date="2014-07" db="EMBL/GenBank/DDBJ databases">
        <title>Tepidicaulis marinum gen. nov., sp. nov., a novel marine bacterium denitrifying nitrate to nitrous oxide strictly under microaerobic conditions.</title>
        <authorList>
            <person name="Takeuchi M."/>
            <person name="Yamagishi T."/>
            <person name="Kamagata Y."/>
            <person name="Oshima K."/>
            <person name="Hattori M."/>
            <person name="Katayama T."/>
            <person name="Hanada S."/>
            <person name="Tamaki H."/>
            <person name="Marumo K."/>
            <person name="Maeda H."/>
            <person name="Nedachi M."/>
            <person name="Iwasaki W."/>
            <person name="Suwa Y."/>
            <person name="Sakata S."/>
        </authorList>
    </citation>
    <scope>NUCLEOTIDE SEQUENCE [LARGE SCALE GENOMIC DNA]</scope>
    <source>
        <strain evidence="11 12">MA2</strain>
    </source>
</reference>
<keyword evidence="2" id="KW-0997">Cell inner membrane</keyword>
<evidence type="ECO:0000259" key="10">
    <source>
        <dbReference type="PROSITE" id="PS50885"/>
    </source>
</evidence>
<dbReference type="AlphaFoldDB" id="A0A081B6J2"/>
<dbReference type="Pfam" id="PF00015">
    <property type="entry name" value="MCPsignal"/>
    <property type="match status" value="1"/>
</dbReference>
<dbReference type="PANTHER" id="PTHR32089">
    <property type="entry name" value="METHYL-ACCEPTING CHEMOTAXIS PROTEIN MCPB"/>
    <property type="match status" value="1"/>
</dbReference>
<evidence type="ECO:0000259" key="9">
    <source>
        <dbReference type="PROSITE" id="PS50192"/>
    </source>
</evidence>
<dbReference type="SMART" id="SM00304">
    <property type="entry name" value="HAMP"/>
    <property type="match status" value="2"/>
</dbReference>
<comment type="similarity">
    <text evidence="4">Belongs to the methyl-accepting chemotaxis (MCP) protein family.</text>
</comment>
<dbReference type="Proteomes" id="UP000028702">
    <property type="component" value="Unassembled WGS sequence"/>
</dbReference>
<feature type="domain" description="Methyl-accepting transducer" evidence="8">
    <location>
        <begin position="307"/>
        <end position="543"/>
    </location>
</feature>
<evidence type="ECO:0000313" key="11">
    <source>
        <dbReference type="EMBL" id="GAK43660.1"/>
    </source>
</evidence>
<evidence type="ECO:0000256" key="6">
    <source>
        <dbReference type="SAM" id="MobiDB-lite"/>
    </source>
</evidence>
<dbReference type="InterPro" id="IPR033462">
    <property type="entry name" value="Cache_3-Cache_2"/>
</dbReference>
<dbReference type="eggNOG" id="COG2972">
    <property type="taxonomic scope" value="Bacteria"/>
</dbReference>
<evidence type="ECO:0000256" key="2">
    <source>
        <dbReference type="ARBA" id="ARBA00022519"/>
    </source>
</evidence>
<keyword evidence="7" id="KW-0812">Transmembrane</keyword>
<evidence type="ECO:0000256" key="4">
    <source>
        <dbReference type="ARBA" id="ARBA00029447"/>
    </source>
</evidence>
<dbReference type="RefSeq" id="WP_052379096.1">
    <property type="nucleotide sequence ID" value="NZ_BBIO01000001.1"/>
</dbReference>
<dbReference type="Pfam" id="PF00672">
    <property type="entry name" value="HAMP"/>
    <property type="match status" value="1"/>
</dbReference>
<dbReference type="PRINTS" id="PR00260">
    <property type="entry name" value="CHEMTRNSDUCR"/>
</dbReference>
<dbReference type="GO" id="GO:0004888">
    <property type="term" value="F:transmembrane signaling receptor activity"/>
    <property type="evidence" value="ECO:0007669"/>
    <property type="project" value="InterPro"/>
</dbReference>
<dbReference type="InterPro" id="IPR004089">
    <property type="entry name" value="MCPsignal_dom"/>
</dbReference>
<keyword evidence="7" id="KW-1133">Transmembrane helix</keyword>
<keyword evidence="3 5" id="KW-0807">Transducer</keyword>
<dbReference type="Pfam" id="PF17201">
    <property type="entry name" value="Cache_3-Cache_2"/>
    <property type="match status" value="1"/>
</dbReference>
<comment type="subcellular location">
    <subcellularLocation>
        <location evidence="1">Cell inner membrane</location>
        <topology evidence="1">Multi-pass membrane protein</topology>
    </subcellularLocation>
</comment>
<dbReference type="EMBL" id="BBIO01000001">
    <property type="protein sequence ID" value="GAK43660.1"/>
    <property type="molecule type" value="Genomic_DNA"/>
</dbReference>
<feature type="compositionally biased region" description="Polar residues" evidence="6">
    <location>
        <begin position="338"/>
        <end position="356"/>
    </location>
</feature>
<feature type="transmembrane region" description="Helical" evidence="7">
    <location>
        <begin position="206"/>
        <end position="226"/>
    </location>
</feature>
<dbReference type="CDD" id="cd06225">
    <property type="entry name" value="HAMP"/>
    <property type="match status" value="1"/>
</dbReference>
<dbReference type="eggNOG" id="COG0840">
    <property type="taxonomic scope" value="Bacteria"/>
</dbReference>
<evidence type="ECO:0000259" key="8">
    <source>
        <dbReference type="PROSITE" id="PS50111"/>
    </source>
</evidence>
<evidence type="ECO:0000256" key="3">
    <source>
        <dbReference type="ARBA" id="ARBA00023224"/>
    </source>
</evidence>
<dbReference type="PROSITE" id="PS50192">
    <property type="entry name" value="T_SNARE"/>
    <property type="match status" value="1"/>
</dbReference>
<feature type="region of interest" description="Disordered" evidence="6">
    <location>
        <begin position="328"/>
        <end position="356"/>
    </location>
</feature>
<sequence length="578" mass="61713">MTEIFSRIRFSDIRMTTKSALLVSMLMTVLVAAMAVSTEWQMAGEIERQVNAKQQDNLRVAANELREAVPELNVSSDHNGVIEKLTMPAIPEFSDHKLIDRIGYMTGETVTVFAFDKASQDFWRKTTNIGASAGKRAVGTPLGKDGAVYPVIMKGETFRGEANILGKAYYTIYEPIYNPAGDIIGILYAGVEKAEVAVMRSNVREGIFIVAGIALLLTIGIAVVSFRMMLRPLVRITETISEVAKGRSDIDVPYRGQADEIGQVAQAVDVLRESVAERQRLQTEQQELERKAAEERQQLLAGLAGDMESQVGGVIRQIADAVRQMREEAHAMSRQSEETGATAQEVTAQADASSQDVSTMAGAAEELSTSIGEISGNVRAAANLADRVAGESGDTSGKVAHLMASADSISEIIGLINDIAEQTNLLALNATIEAARAGEAGKGFAVVASEVKALAGQTTKATEEIEAKIAELAAASREVSGAMESIRRSITELGENTTGIASSVEQQDAVTQEISNNIQRTSAGSQAVSSAIQTVRRNAEETKESAGKLMSAVDLVSGQTETLEQAMGGLLEQLRRSA</sequence>
<dbReference type="SMART" id="SM00283">
    <property type="entry name" value="MA"/>
    <property type="match status" value="1"/>
</dbReference>
<dbReference type="SUPFAM" id="SSF58104">
    <property type="entry name" value="Methyl-accepting chemotaxis protein (MCP) signaling domain"/>
    <property type="match status" value="1"/>
</dbReference>
<dbReference type="GO" id="GO:0005886">
    <property type="term" value="C:plasma membrane"/>
    <property type="evidence" value="ECO:0007669"/>
    <property type="project" value="UniProtKB-SubCell"/>
</dbReference>
<dbReference type="GO" id="GO:0007165">
    <property type="term" value="P:signal transduction"/>
    <property type="evidence" value="ECO:0007669"/>
    <property type="project" value="UniProtKB-KW"/>
</dbReference>
<feature type="compositionally biased region" description="Basic and acidic residues" evidence="6">
    <location>
        <begin position="328"/>
        <end position="337"/>
    </location>
</feature>
<dbReference type="STRING" id="1333998.M2A_0159"/>
<dbReference type="InterPro" id="IPR004090">
    <property type="entry name" value="Chemotax_Me-accpt_rcpt"/>
</dbReference>
<proteinExistence type="inferred from homology"/>
<evidence type="ECO:0000313" key="12">
    <source>
        <dbReference type="Proteomes" id="UP000028702"/>
    </source>
</evidence>
<protein>
    <submittedName>
        <fullName evidence="11">Methyl-accepting chemotaxis protein</fullName>
    </submittedName>
</protein>
<keyword evidence="2" id="KW-1003">Cell membrane</keyword>
<gene>
    <name evidence="11" type="ORF">M2A_0159</name>
</gene>
<name>A0A081B6J2_9HYPH</name>
<evidence type="ECO:0000256" key="7">
    <source>
        <dbReference type="SAM" id="Phobius"/>
    </source>
</evidence>
<dbReference type="InterPro" id="IPR000727">
    <property type="entry name" value="T_SNARE_dom"/>
</dbReference>
<dbReference type="InterPro" id="IPR029151">
    <property type="entry name" value="Sensor-like_sf"/>
</dbReference>
<dbReference type="InterPro" id="IPR003660">
    <property type="entry name" value="HAMP_dom"/>
</dbReference>
<keyword evidence="12" id="KW-1185">Reference proteome</keyword>
<organism evidence="11 12">
    <name type="scientific">Tepidicaulis marinus</name>
    <dbReference type="NCBI Taxonomy" id="1333998"/>
    <lineage>
        <taxon>Bacteria</taxon>
        <taxon>Pseudomonadati</taxon>
        <taxon>Pseudomonadota</taxon>
        <taxon>Alphaproteobacteria</taxon>
        <taxon>Hyphomicrobiales</taxon>
        <taxon>Parvibaculaceae</taxon>
        <taxon>Tepidicaulis</taxon>
    </lineage>
</organism>
<dbReference type="PANTHER" id="PTHR32089:SF112">
    <property type="entry name" value="LYSOZYME-LIKE PROTEIN-RELATED"/>
    <property type="match status" value="1"/>
</dbReference>
<dbReference type="PROSITE" id="PS50111">
    <property type="entry name" value="CHEMOTAXIS_TRANSDUC_2"/>
    <property type="match status" value="1"/>
</dbReference>
<dbReference type="Gene3D" id="6.10.340.10">
    <property type="match status" value="1"/>
</dbReference>
<evidence type="ECO:0000256" key="1">
    <source>
        <dbReference type="ARBA" id="ARBA00004429"/>
    </source>
</evidence>
<feature type="domain" description="HAMP" evidence="10">
    <location>
        <begin position="227"/>
        <end position="280"/>
    </location>
</feature>
<dbReference type="SUPFAM" id="SSF103190">
    <property type="entry name" value="Sensory domain-like"/>
    <property type="match status" value="1"/>
</dbReference>
<comment type="caution">
    <text evidence="11">The sequence shown here is derived from an EMBL/GenBank/DDBJ whole genome shotgun (WGS) entry which is preliminary data.</text>
</comment>
<dbReference type="Gene3D" id="1.10.287.950">
    <property type="entry name" value="Methyl-accepting chemotaxis protein"/>
    <property type="match status" value="1"/>
</dbReference>
<evidence type="ECO:0000256" key="5">
    <source>
        <dbReference type="PROSITE-ProRule" id="PRU00284"/>
    </source>
</evidence>
<accession>A0A081B6J2</accession>
<dbReference type="GO" id="GO:0006935">
    <property type="term" value="P:chemotaxis"/>
    <property type="evidence" value="ECO:0007669"/>
    <property type="project" value="InterPro"/>
</dbReference>
<keyword evidence="7" id="KW-0472">Membrane</keyword>